<dbReference type="EMBL" id="LABX01000281">
    <property type="protein sequence ID" value="KMO27892.1"/>
    <property type="molecule type" value="Genomic_DNA"/>
</dbReference>
<evidence type="ECO:0000313" key="5">
    <source>
        <dbReference type="EMBL" id="KMO27892.1"/>
    </source>
</evidence>
<dbReference type="OrthoDB" id="582216at2"/>
<accession>A0A0J6S2S9</accession>
<name>A0A0J6S2S9_9HYPH</name>
<dbReference type="SUPFAM" id="SSF53335">
    <property type="entry name" value="S-adenosyl-L-methionine-dependent methyltransferases"/>
    <property type="match status" value="1"/>
</dbReference>
<dbReference type="InterPro" id="IPR016461">
    <property type="entry name" value="COMT-like"/>
</dbReference>
<evidence type="ECO:0000256" key="2">
    <source>
        <dbReference type="ARBA" id="ARBA00022679"/>
    </source>
</evidence>
<evidence type="ECO:0000256" key="3">
    <source>
        <dbReference type="ARBA" id="ARBA00022691"/>
    </source>
</evidence>
<dbReference type="Pfam" id="PF00891">
    <property type="entry name" value="Methyltransf_2"/>
    <property type="match status" value="1"/>
</dbReference>
<dbReference type="Gene3D" id="3.40.50.150">
    <property type="entry name" value="Vaccinia Virus protein VP39"/>
    <property type="match status" value="1"/>
</dbReference>
<keyword evidence="2 5" id="KW-0808">Transferase</keyword>
<proteinExistence type="predicted"/>
<dbReference type="AlphaFoldDB" id="A0A0J6S2S9"/>
<evidence type="ECO:0000256" key="1">
    <source>
        <dbReference type="ARBA" id="ARBA00022603"/>
    </source>
</evidence>
<dbReference type="SUPFAM" id="SSF46785">
    <property type="entry name" value="Winged helix' DNA-binding domain"/>
    <property type="match status" value="1"/>
</dbReference>
<protein>
    <submittedName>
        <fullName evidence="5">Methyltransferase type 12</fullName>
    </submittedName>
</protein>
<dbReference type="PROSITE" id="PS51683">
    <property type="entry name" value="SAM_OMT_II"/>
    <property type="match status" value="1"/>
</dbReference>
<dbReference type="GO" id="GO:0008171">
    <property type="term" value="F:O-methyltransferase activity"/>
    <property type="evidence" value="ECO:0007669"/>
    <property type="project" value="InterPro"/>
</dbReference>
<keyword evidence="3" id="KW-0949">S-adenosyl-L-methionine</keyword>
<dbReference type="InterPro" id="IPR001077">
    <property type="entry name" value="COMT_C"/>
</dbReference>
<evidence type="ECO:0000259" key="4">
    <source>
        <dbReference type="Pfam" id="PF00891"/>
    </source>
</evidence>
<reference evidence="5 6" key="1">
    <citation type="submission" date="2015-03" db="EMBL/GenBank/DDBJ databases">
        <title>Genome sequencing of Methylobacterium aquaticum DSM16371 type strain.</title>
        <authorList>
            <person name="Chaudhry V."/>
            <person name="Patil P.B."/>
        </authorList>
    </citation>
    <scope>NUCLEOTIDE SEQUENCE [LARGE SCALE GENOMIC DNA]</scope>
    <source>
        <strain evidence="5 6">DSM 16371</strain>
    </source>
</reference>
<dbReference type="InterPro" id="IPR036388">
    <property type="entry name" value="WH-like_DNA-bd_sf"/>
</dbReference>
<dbReference type="PATRIC" id="fig|270351.6.peg.4225"/>
<dbReference type="GO" id="GO:0032259">
    <property type="term" value="P:methylation"/>
    <property type="evidence" value="ECO:0007669"/>
    <property type="project" value="UniProtKB-KW"/>
</dbReference>
<evidence type="ECO:0000313" key="6">
    <source>
        <dbReference type="Proteomes" id="UP000035929"/>
    </source>
</evidence>
<organism evidence="5 6">
    <name type="scientific">Methylobacterium aquaticum</name>
    <dbReference type="NCBI Taxonomy" id="270351"/>
    <lineage>
        <taxon>Bacteria</taxon>
        <taxon>Pseudomonadati</taxon>
        <taxon>Pseudomonadota</taxon>
        <taxon>Alphaproteobacteria</taxon>
        <taxon>Hyphomicrobiales</taxon>
        <taxon>Methylobacteriaceae</taxon>
        <taxon>Methylobacterium</taxon>
    </lineage>
</organism>
<comment type="caution">
    <text evidence="5">The sequence shown here is derived from an EMBL/GenBank/DDBJ whole genome shotgun (WGS) entry which is preliminary data.</text>
</comment>
<sequence>MAFLGIERFLRHEFEARALATALDRGLIDRLARSGATPAALAALTGLAPERLSLLLGLLASGRVIAPAPDGSLALTPEFRAVLPCRDLLEAKLAFLDMVSDDLRRLFPAFIDDPARFMTDARTFALFRYDRCFAVTPDNLAATRAWVAYTTCLTRYEAGPILDRLDLAAHRRLLDLGGNSGEFAARACARAPWLSATVVDLPVVCAIGRETLADRAEAARVAFRPTDMRCDPLPEGHDLVVFKSVLHDWPPREAADLVARAAAALAPGGRLVVVERGPMPFGAQPIDYASAANLVFAPFFRDAAFYREAFRRAGLVAVTNSTIALDMPFHIIAGVKPGGPA</sequence>
<gene>
    <name evidence="5" type="ORF">VP06_29345</name>
</gene>
<keyword evidence="1 5" id="KW-0489">Methyltransferase</keyword>
<feature type="domain" description="O-methyltransferase C-terminal" evidence="4">
    <location>
        <begin position="159"/>
        <end position="275"/>
    </location>
</feature>
<dbReference type="InterPro" id="IPR029063">
    <property type="entry name" value="SAM-dependent_MTases_sf"/>
</dbReference>
<dbReference type="PANTHER" id="PTHR43712">
    <property type="entry name" value="PUTATIVE (AFU_ORTHOLOGUE AFUA_4G14580)-RELATED"/>
    <property type="match status" value="1"/>
</dbReference>
<dbReference type="Proteomes" id="UP000035929">
    <property type="component" value="Unassembled WGS sequence"/>
</dbReference>
<dbReference type="InterPro" id="IPR036390">
    <property type="entry name" value="WH_DNA-bd_sf"/>
</dbReference>
<dbReference type="PANTHER" id="PTHR43712:SF2">
    <property type="entry name" value="O-METHYLTRANSFERASE CICE"/>
    <property type="match status" value="1"/>
</dbReference>
<dbReference type="Gene3D" id="1.10.10.10">
    <property type="entry name" value="Winged helix-like DNA-binding domain superfamily/Winged helix DNA-binding domain"/>
    <property type="match status" value="1"/>
</dbReference>